<dbReference type="Proteomes" id="UP000585507">
    <property type="component" value="Unassembled WGS sequence"/>
</dbReference>
<sequence>MAECHLIVAIEHHAGESLLSFGCFLAACSAGHEAATEVLIGGIATH</sequence>
<gene>
    <name evidence="1" type="ORF">GGD55_004622</name>
</gene>
<evidence type="ECO:0000313" key="1">
    <source>
        <dbReference type="EMBL" id="MBB5537901.1"/>
    </source>
</evidence>
<dbReference type="AlphaFoldDB" id="A0A7W8UEL1"/>
<name>A0A7W8UEL1_9HYPH</name>
<comment type="caution">
    <text evidence="1">The sequence shown here is derived from an EMBL/GenBank/DDBJ whole genome shotgun (WGS) entry which is preliminary data.</text>
</comment>
<protein>
    <submittedName>
        <fullName evidence="1">Uncharacterized protein</fullName>
    </submittedName>
</protein>
<proteinExistence type="predicted"/>
<keyword evidence="2" id="KW-1185">Reference proteome</keyword>
<reference evidence="1 2" key="1">
    <citation type="submission" date="2020-08" db="EMBL/GenBank/DDBJ databases">
        <title>Genomic Encyclopedia of Type Strains, Phase IV (KMG-V): Genome sequencing to study the core and pangenomes of soil and plant-associated prokaryotes.</title>
        <authorList>
            <person name="Whitman W."/>
        </authorList>
    </citation>
    <scope>NUCLEOTIDE SEQUENCE [LARGE SCALE GENOMIC DNA]</scope>
    <source>
        <strain evidence="1 2">SEMIA 4084</strain>
    </source>
</reference>
<organism evidence="1 2">
    <name type="scientific">Rhizobium giardinii</name>
    <dbReference type="NCBI Taxonomy" id="56731"/>
    <lineage>
        <taxon>Bacteria</taxon>
        <taxon>Pseudomonadati</taxon>
        <taxon>Pseudomonadota</taxon>
        <taxon>Alphaproteobacteria</taxon>
        <taxon>Hyphomicrobiales</taxon>
        <taxon>Rhizobiaceae</taxon>
        <taxon>Rhizobium/Agrobacterium group</taxon>
        <taxon>Rhizobium</taxon>
    </lineage>
</organism>
<evidence type="ECO:0000313" key="2">
    <source>
        <dbReference type="Proteomes" id="UP000585507"/>
    </source>
</evidence>
<accession>A0A7W8UEL1</accession>
<dbReference type="RefSeq" id="WP_018329826.1">
    <property type="nucleotide sequence ID" value="NZ_JACHBK010000011.1"/>
</dbReference>
<dbReference type="EMBL" id="JACHBK010000011">
    <property type="protein sequence ID" value="MBB5537901.1"/>
    <property type="molecule type" value="Genomic_DNA"/>
</dbReference>